<keyword evidence="2" id="KW-1185">Reference proteome</keyword>
<dbReference type="EMBL" id="BMND01000025">
    <property type="protein sequence ID" value="GGN55891.1"/>
    <property type="molecule type" value="Genomic_DNA"/>
</dbReference>
<evidence type="ECO:0000313" key="2">
    <source>
        <dbReference type="Proteomes" id="UP000600080"/>
    </source>
</evidence>
<protein>
    <submittedName>
        <fullName evidence="1">VTC domain-containing protein</fullName>
    </submittedName>
</protein>
<dbReference type="Proteomes" id="UP000600080">
    <property type="component" value="Unassembled WGS sequence"/>
</dbReference>
<name>A0ABQ2JVJ6_9ACTN</name>
<dbReference type="GeneID" id="301550698"/>
<reference evidence="2" key="1">
    <citation type="journal article" date="2019" name="Int. J. Syst. Evol. Microbiol.">
        <title>The Global Catalogue of Microorganisms (GCM) 10K type strain sequencing project: providing services to taxonomists for standard genome sequencing and annotation.</title>
        <authorList>
            <consortium name="The Broad Institute Genomics Platform"/>
            <consortium name="The Broad Institute Genome Sequencing Center for Infectious Disease"/>
            <person name="Wu L."/>
            <person name="Ma J."/>
        </authorList>
    </citation>
    <scope>NUCLEOTIDE SEQUENCE [LARGE SCALE GENOMIC DNA]</scope>
    <source>
        <strain evidence="2">CGMCC 4.7323</strain>
    </source>
</reference>
<gene>
    <name evidence="1" type="ORF">GCM10012285_50080</name>
</gene>
<organism evidence="1 2">
    <name type="scientific">Streptomyces kronopolitis</name>
    <dbReference type="NCBI Taxonomy" id="1612435"/>
    <lineage>
        <taxon>Bacteria</taxon>
        <taxon>Bacillati</taxon>
        <taxon>Actinomycetota</taxon>
        <taxon>Actinomycetes</taxon>
        <taxon>Kitasatosporales</taxon>
        <taxon>Streptomycetaceae</taxon>
        <taxon>Streptomyces</taxon>
    </lineage>
</organism>
<sequence length="264" mass="28528">MIPAVRALARAAMAARPAPLADVQARAARPAPCDRSYLVPVEVFTAVAAVLTERRGPGGGFVALCVNGRRWFQCRAVYYDTPGLRSFHTHRPDRRARHTIREWHCADTGERQIEIALTGRCGTPVTHRRPLLPGDAVLGPAPRRFLASVLERSGGLAAPDGLRRVLETERTRAVLAADGQRLVCDAALRCRDVETGHTVRAEGGLVLVRSRTAGGPGEADRLLAERGICVEDFPVYCGGLAALRPELTAHPWGRVVRTVFPTGG</sequence>
<dbReference type="RefSeq" id="WP_189101608.1">
    <property type="nucleotide sequence ID" value="NZ_BMND01000025.1"/>
</dbReference>
<comment type="caution">
    <text evidence="1">The sequence shown here is derived from an EMBL/GenBank/DDBJ whole genome shotgun (WGS) entry which is preliminary data.</text>
</comment>
<accession>A0ABQ2JVJ6</accession>
<evidence type="ECO:0000313" key="1">
    <source>
        <dbReference type="EMBL" id="GGN55891.1"/>
    </source>
</evidence>
<proteinExistence type="predicted"/>